<keyword evidence="3" id="KW-1185">Reference proteome</keyword>
<sequence length="102" mass="11500">MLFGCTASAPEKHVRNRSGEVIGRREERGSLRGDVTLIHIPYTLEESIEGGNKEDCDHFLHLLHERPSKQSKVTAIEEEPPLPHSREKRPIECARSTNETTG</sequence>
<dbReference type="Proteomes" id="UP001605036">
    <property type="component" value="Unassembled WGS sequence"/>
</dbReference>
<dbReference type="AlphaFoldDB" id="A0ABD1XM73"/>
<name>A0ABD1XM73_9MARC</name>
<evidence type="ECO:0000313" key="3">
    <source>
        <dbReference type="Proteomes" id="UP001605036"/>
    </source>
</evidence>
<proteinExistence type="predicted"/>
<dbReference type="EMBL" id="JBHFFA010000008">
    <property type="protein sequence ID" value="KAL2609884.1"/>
    <property type="molecule type" value="Genomic_DNA"/>
</dbReference>
<evidence type="ECO:0000313" key="2">
    <source>
        <dbReference type="EMBL" id="KAL2609884.1"/>
    </source>
</evidence>
<comment type="caution">
    <text evidence="2">The sequence shown here is derived from an EMBL/GenBank/DDBJ whole genome shotgun (WGS) entry which is preliminary data.</text>
</comment>
<organism evidence="2 3">
    <name type="scientific">Riccia fluitans</name>
    <dbReference type="NCBI Taxonomy" id="41844"/>
    <lineage>
        <taxon>Eukaryota</taxon>
        <taxon>Viridiplantae</taxon>
        <taxon>Streptophyta</taxon>
        <taxon>Embryophyta</taxon>
        <taxon>Marchantiophyta</taxon>
        <taxon>Marchantiopsida</taxon>
        <taxon>Marchantiidae</taxon>
        <taxon>Marchantiales</taxon>
        <taxon>Ricciaceae</taxon>
        <taxon>Riccia</taxon>
    </lineage>
</organism>
<accession>A0ABD1XM73</accession>
<feature type="region of interest" description="Disordered" evidence="1">
    <location>
        <begin position="68"/>
        <end position="102"/>
    </location>
</feature>
<gene>
    <name evidence="2" type="ORF">R1flu_028457</name>
</gene>
<reference evidence="2 3" key="1">
    <citation type="submission" date="2024-09" db="EMBL/GenBank/DDBJ databases">
        <title>Chromosome-scale assembly of Riccia fluitans.</title>
        <authorList>
            <person name="Paukszto L."/>
            <person name="Sawicki J."/>
            <person name="Karawczyk K."/>
            <person name="Piernik-Szablinska J."/>
            <person name="Szczecinska M."/>
            <person name="Mazdziarz M."/>
        </authorList>
    </citation>
    <scope>NUCLEOTIDE SEQUENCE [LARGE SCALE GENOMIC DNA]</scope>
    <source>
        <strain evidence="2">Rf_01</strain>
        <tissue evidence="2">Aerial parts of the thallus</tissue>
    </source>
</reference>
<evidence type="ECO:0000256" key="1">
    <source>
        <dbReference type="SAM" id="MobiDB-lite"/>
    </source>
</evidence>
<protein>
    <submittedName>
        <fullName evidence="2">Uncharacterized protein</fullName>
    </submittedName>
</protein>